<dbReference type="STRING" id="1051890.A0A3N4LPZ2"/>
<gene>
    <name evidence="3" type="ORF">L211DRAFT_747159</name>
</gene>
<dbReference type="GO" id="GO:0046872">
    <property type="term" value="F:metal ion binding"/>
    <property type="evidence" value="ECO:0007669"/>
    <property type="project" value="InterPro"/>
</dbReference>
<feature type="compositionally biased region" description="Polar residues" evidence="1">
    <location>
        <begin position="357"/>
        <end position="375"/>
    </location>
</feature>
<evidence type="ECO:0000313" key="3">
    <source>
        <dbReference type="EMBL" id="RPB24983.1"/>
    </source>
</evidence>
<dbReference type="PANTHER" id="PTHR23509">
    <property type="entry name" value="PA-PL1 PHOSPHOLIPASE FAMILY"/>
    <property type="match status" value="1"/>
</dbReference>
<dbReference type="EMBL" id="ML121539">
    <property type="protein sequence ID" value="RPB24983.1"/>
    <property type="molecule type" value="Genomic_DNA"/>
</dbReference>
<organism evidence="3 4">
    <name type="scientific">Terfezia boudieri ATCC MYA-4762</name>
    <dbReference type="NCBI Taxonomy" id="1051890"/>
    <lineage>
        <taxon>Eukaryota</taxon>
        <taxon>Fungi</taxon>
        <taxon>Dikarya</taxon>
        <taxon>Ascomycota</taxon>
        <taxon>Pezizomycotina</taxon>
        <taxon>Pezizomycetes</taxon>
        <taxon>Pezizales</taxon>
        <taxon>Pezizaceae</taxon>
        <taxon>Terfezia</taxon>
    </lineage>
</organism>
<dbReference type="InterPro" id="IPR004177">
    <property type="entry name" value="DDHD_dom"/>
</dbReference>
<sequence length="881" mass="97709">PSPPALIPWWFYTSPLPLDDPLSPLPITTSATSSIKHPPRPFSHHDTRALEKAYQSLLIPDVPRTDSCGVGNGNDSAAGVRKSAGSTDLHPPRHLRHHRAVTKQQEYAEEGRGHDMLNAPIRPGSSGRDESSLAASSSPEVNPWTGNPIRSRTSDYSSAGSSPSNPGIDPPPRITTNPFIRSLSLSRRNRSRSTSPGLSGNGVKRRRSSPMSAVSSTGASPEREEVSPAPVKQKEIPVGIQRLHKVLLPSLTMAPIYWSPVHDVSGVCRGTWFYRDTMLPVETDMANRLERGYCEVRAWTEEWDAELESAVQVGREGEEKVRWKLWDMTDATNTPLGGTSVASSASSTRSFSEPLPDTTTTHANAAGTSTSATPNPNDWVIFANSKEAYICRDTMLGFGNRRPLATIRSAGASGASNVGIRVVRGFNVAEWERLNPKRKITGRGKKEQENDGRQKVSDLILVIHGIGQKLSERVESFHFTHSINSFRRSMNMELQDPAVVPHLREPTKGMMVLPVNWRMGLSFEEGMGPAQAKKKNNYNLENITLPTIPAVRNLIGDVMLDIPYYLSHTHKHKMIAAVVREANRIYGLWKMHNPGWEEEGGRVHLIAHSLGSAIALDVLSRQPTYIADWRKEQELKANFEVEMSNPKTKKDLPHAHDKALGAASEQNFFDFDTSNLYCAGSPAGFFLLLNRAMLLPRPGRRKPDTPPDVESDLRLFGEQGTYGCLAVDNIYNVMHYSDPIAYRLNPTVDVEYAENLKIQPIPSATSTLFESIGPTSLADAILSPPRPNLNRLPSTIELETHDFSREEIAEKRMYLLNDNGTMDWYVGSSGGWVLENQYLNMLGAHSSYWESRDFVRFVVTESGRRLGMKGARPDVRAVKAR</sequence>
<feature type="domain" description="DDHD" evidence="2">
    <location>
        <begin position="669"/>
        <end position="864"/>
    </location>
</feature>
<name>A0A3N4LPZ2_9PEZI</name>
<evidence type="ECO:0000259" key="2">
    <source>
        <dbReference type="PROSITE" id="PS51043"/>
    </source>
</evidence>
<feature type="compositionally biased region" description="Polar residues" evidence="1">
    <location>
        <begin position="133"/>
        <end position="165"/>
    </location>
</feature>
<feature type="non-terminal residue" evidence="3">
    <location>
        <position position="881"/>
    </location>
</feature>
<feature type="compositionally biased region" description="Basic residues" evidence="1">
    <location>
        <begin position="92"/>
        <end position="101"/>
    </location>
</feature>
<dbReference type="PROSITE" id="PS51043">
    <property type="entry name" value="DDHD"/>
    <property type="match status" value="1"/>
</dbReference>
<dbReference type="Proteomes" id="UP000267821">
    <property type="component" value="Unassembled WGS sequence"/>
</dbReference>
<keyword evidence="4" id="KW-1185">Reference proteome</keyword>
<evidence type="ECO:0000313" key="4">
    <source>
        <dbReference type="Proteomes" id="UP000267821"/>
    </source>
</evidence>
<dbReference type="AlphaFoldDB" id="A0A3N4LPZ2"/>
<dbReference type="SMART" id="SM01127">
    <property type="entry name" value="DDHD"/>
    <property type="match status" value="1"/>
</dbReference>
<dbReference type="PANTHER" id="PTHR23509:SF6">
    <property type="entry name" value="PHOSPHOLIPASE C1020.13C-RELATED"/>
    <property type="match status" value="1"/>
</dbReference>
<dbReference type="GO" id="GO:0005737">
    <property type="term" value="C:cytoplasm"/>
    <property type="evidence" value="ECO:0007669"/>
    <property type="project" value="TreeGrafter"/>
</dbReference>
<accession>A0A3N4LPZ2</accession>
<reference evidence="3 4" key="1">
    <citation type="journal article" date="2018" name="Nat. Ecol. Evol.">
        <title>Pezizomycetes genomes reveal the molecular basis of ectomycorrhizal truffle lifestyle.</title>
        <authorList>
            <person name="Murat C."/>
            <person name="Payen T."/>
            <person name="Noel B."/>
            <person name="Kuo A."/>
            <person name="Morin E."/>
            <person name="Chen J."/>
            <person name="Kohler A."/>
            <person name="Krizsan K."/>
            <person name="Balestrini R."/>
            <person name="Da Silva C."/>
            <person name="Montanini B."/>
            <person name="Hainaut M."/>
            <person name="Levati E."/>
            <person name="Barry K.W."/>
            <person name="Belfiori B."/>
            <person name="Cichocki N."/>
            <person name="Clum A."/>
            <person name="Dockter R.B."/>
            <person name="Fauchery L."/>
            <person name="Guy J."/>
            <person name="Iotti M."/>
            <person name="Le Tacon F."/>
            <person name="Lindquist E.A."/>
            <person name="Lipzen A."/>
            <person name="Malagnac F."/>
            <person name="Mello A."/>
            <person name="Molinier V."/>
            <person name="Miyauchi S."/>
            <person name="Poulain J."/>
            <person name="Riccioni C."/>
            <person name="Rubini A."/>
            <person name="Sitrit Y."/>
            <person name="Splivallo R."/>
            <person name="Traeger S."/>
            <person name="Wang M."/>
            <person name="Zifcakova L."/>
            <person name="Wipf D."/>
            <person name="Zambonelli A."/>
            <person name="Paolocci F."/>
            <person name="Nowrousian M."/>
            <person name="Ottonello S."/>
            <person name="Baldrian P."/>
            <person name="Spatafora J.W."/>
            <person name="Henrissat B."/>
            <person name="Nagy L.G."/>
            <person name="Aury J.M."/>
            <person name="Wincker P."/>
            <person name="Grigoriev I.V."/>
            <person name="Bonfante P."/>
            <person name="Martin F.M."/>
        </authorList>
    </citation>
    <scope>NUCLEOTIDE SEQUENCE [LARGE SCALE GENOMIC DNA]</scope>
    <source>
        <strain evidence="3 4">ATCC MYA-4762</strain>
    </source>
</reference>
<dbReference type="InterPro" id="IPR058055">
    <property type="entry name" value="PA-PLA1"/>
</dbReference>
<dbReference type="Pfam" id="PF02862">
    <property type="entry name" value="DDHD"/>
    <property type="match status" value="2"/>
</dbReference>
<feature type="compositionally biased region" description="Polar residues" evidence="1">
    <location>
        <begin position="209"/>
        <end position="219"/>
    </location>
</feature>
<feature type="region of interest" description="Disordered" evidence="1">
    <location>
        <begin position="68"/>
        <end position="231"/>
    </location>
</feature>
<dbReference type="OrthoDB" id="69269at2759"/>
<feature type="compositionally biased region" description="Low complexity" evidence="1">
    <location>
        <begin position="339"/>
        <end position="352"/>
    </location>
</feature>
<protein>
    <recommendedName>
        <fullName evidence="2">DDHD domain-containing protein</fullName>
    </recommendedName>
</protein>
<feature type="non-terminal residue" evidence="3">
    <location>
        <position position="1"/>
    </location>
</feature>
<evidence type="ECO:0000256" key="1">
    <source>
        <dbReference type="SAM" id="MobiDB-lite"/>
    </source>
</evidence>
<dbReference type="GO" id="GO:0004620">
    <property type="term" value="F:phospholipase activity"/>
    <property type="evidence" value="ECO:0007669"/>
    <property type="project" value="TreeGrafter"/>
</dbReference>
<dbReference type="InParanoid" id="A0A3N4LPZ2"/>
<proteinExistence type="predicted"/>
<feature type="region of interest" description="Disordered" evidence="1">
    <location>
        <begin position="334"/>
        <end position="375"/>
    </location>
</feature>